<feature type="compositionally biased region" description="Low complexity" evidence="1">
    <location>
        <begin position="1"/>
        <end position="20"/>
    </location>
</feature>
<dbReference type="EMBL" id="MU858056">
    <property type="protein sequence ID" value="KAK4217979.1"/>
    <property type="molecule type" value="Genomic_DNA"/>
</dbReference>
<evidence type="ECO:0000313" key="3">
    <source>
        <dbReference type="Proteomes" id="UP001301769"/>
    </source>
</evidence>
<dbReference type="Proteomes" id="UP001301769">
    <property type="component" value="Unassembled WGS sequence"/>
</dbReference>
<reference evidence="2" key="1">
    <citation type="journal article" date="2023" name="Mol. Phylogenet. Evol.">
        <title>Genome-scale phylogeny and comparative genomics of the fungal order Sordariales.</title>
        <authorList>
            <person name="Hensen N."/>
            <person name="Bonometti L."/>
            <person name="Westerberg I."/>
            <person name="Brannstrom I.O."/>
            <person name="Guillou S."/>
            <person name="Cros-Aarteil S."/>
            <person name="Calhoun S."/>
            <person name="Haridas S."/>
            <person name="Kuo A."/>
            <person name="Mondo S."/>
            <person name="Pangilinan J."/>
            <person name="Riley R."/>
            <person name="LaButti K."/>
            <person name="Andreopoulos B."/>
            <person name="Lipzen A."/>
            <person name="Chen C."/>
            <person name="Yan M."/>
            <person name="Daum C."/>
            <person name="Ng V."/>
            <person name="Clum A."/>
            <person name="Steindorff A."/>
            <person name="Ohm R.A."/>
            <person name="Martin F."/>
            <person name="Silar P."/>
            <person name="Natvig D.O."/>
            <person name="Lalanne C."/>
            <person name="Gautier V."/>
            <person name="Ament-Velasquez S.L."/>
            <person name="Kruys A."/>
            <person name="Hutchinson M.I."/>
            <person name="Powell A.J."/>
            <person name="Barry K."/>
            <person name="Miller A.N."/>
            <person name="Grigoriev I.V."/>
            <person name="Debuchy R."/>
            <person name="Gladieux P."/>
            <person name="Hiltunen Thoren M."/>
            <person name="Johannesson H."/>
        </authorList>
    </citation>
    <scope>NUCLEOTIDE SEQUENCE</scope>
    <source>
        <strain evidence="2">PSN293</strain>
    </source>
</reference>
<comment type="caution">
    <text evidence="2">The sequence shown here is derived from an EMBL/GenBank/DDBJ whole genome shotgun (WGS) entry which is preliminary data.</text>
</comment>
<feature type="region of interest" description="Disordered" evidence="1">
    <location>
        <begin position="1"/>
        <end position="175"/>
    </location>
</feature>
<name>A0AAN6YF61_9PEZI</name>
<sequence>MARPTSSSGVPTGSSSSSNSRLARAPTRGHTRTKSSITSLTGATTLRPPSQTSVDSGGSSSTGVATAAAAPPDRSRPPITRSAAAAANHRRNISASSAVTTTTSSIATRPRQATVSSARQPPPPAADPVSTTSDNPPPHRPAFSTLQQHYSPAKSLAPKPLTSTYLAPPSPSKLPSNVALSAEISRLQTELLQLHLLHRDAHAVTGQWRSSAKHKLGDRFANTVKLDQQVGKIEESVVETENLRALVDWGSSHGGGGGLESKIQMLDEIVCGLWALGEPPGGRYTRVVRRFEKWASRVKEVSEARKLFDRVRAGEGDGQQVMKELLGNEGLADLLLLSSAEEIGGGAKKVLLLDAEWKEECAMLVRRLTEWRRMLKGLMIVSEEDDTTTATKNGTTVAVATESSRSLARILKACRSLVHDMLAELDLMEQMERDAVAAENAWVRAVNRDEDEHGEEILPLRRGGGSNNTRAGAIWRAF</sequence>
<evidence type="ECO:0000313" key="2">
    <source>
        <dbReference type="EMBL" id="KAK4217979.1"/>
    </source>
</evidence>
<protein>
    <submittedName>
        <fullName evidence="2">Uncharacterized protein</fullName>
    </submittedName>
</protein>
<accession>A0AAN6YF61</accession>
<gene>
    <name evidence="2" type="ORF">QBC37DRAFT_413682</name>
</gene>
<proteinExistence type="predicted"/>
<organism evidence="2 3">
    <name type="scientific">Rhypophila decipiens</name>
    <dbReference type="NCBI Taxonomy" id="261697"/>
    <lineage>
        <taxon>Eukaryota</taxon>
        <taxon>Fungi</taxon>
        <taxon>Dikarya</taxon>
        <taxon>Ascomycota</taxon>
        <taxon>Pezizomycotina</taxon>
        <taxon>Sordariomycetes</taxon>
        <taxon>Sordariomycetidae</taxon>
        <taxon>Sordariales</taxon>
        <taxon>Naviculisporaceae</taxon>
        <taxon>Rhypophila</taxon>
    </lineage>
</organism>
<keyword evidence="3" id="KW-1185">Reference proteome</keyword>
<reference evidence="2" key="2">
    <citation type="submission" date="2023-05" db="EMBL/GenBank/DDBJ databases">
        <authorList>
            <consortium name="Lawrence Berkeley National Laboratory"/>
            <person name="Steindorff A."/>
            <person name="Hensen N."/>
            <person name="Bonometti L."/>
            <person name="Westerberg I."/>
            <person name="Brannstrom I.O."/>
            <person name="Guillou S."/>
            <person name="Cros-Aarteil S."/>
            <person name="Calhoun S."/>
            <person name="Haridas S."/>
            <person name="Kuo A."/>
            <person name="Mondo S."/>
            <person name="Pangilinan J."/>
            <person name="Riley R."/>
            <person name="Labutti K."/>
            <person name="Andreopoulos B."/>
            <person name="Lipzen A."/>
            <person name="Chen C."/>
            <person name="Yanf M."/>
            <person name="Daum C."/>
            <person name="Ng V."/>
            <person name="Clum A."/>
            <person name="Ohm R."/>
            <person name="Martin F."/>
            <person name="Silar P."/>
            <person name="Natvig D."/>
            <person name="Lalanne C."/>
            <person name="Gautier V."/>
            <person name="Ament-Velasquez S.L."/>
            <person name="Kruys A."/>
            <person name="Hutchinson M.I."/>
            <person name="Powell A.J."/>
            <person name="Barry K."/>
            <person name="Miller A.N."/>
            <person name="Grigoriev I.V."/>
            <person name="Debuchy R."/>
            <person name="Gladieux P."/>
            <person name="Thoren M.H."/>
            <person name="Johannesson H."/>
        </authorList>
    </citation>
    <scope>NUCLEOTIDE SEQUENCE</scope>
    <source>
        <strain evidence="2">PSN293</strain>
    </source>
</reference>
<dbReference type="AlphaFoldDB" id="A0AAN6YF61"/>
<feature type="compositionally biased region" description="Polar residues" evidence="1">
    <location>
        <begin position="34"/>
        <end position="48"/>
    </location>
</feature>
<evidence type="ECO:0000256" key="1">
    <source>
        <dbReference type="SAM" id="MobiDB-lite"/>
    </source>
</evidence>
<feature type="compositionally biased region" description="Low complexity" evidence="1">
    <location>
        <begin position="49"/>
        <end position="108"/>
    </location>
</feature>